<sequence>MLPDTPFFRLFHRAVAEAEERIDAVRARRRSPTQKLRILTYAGYRNETEARLSGRIVEYRQPLDPGTGTFSRLRAMLAIYESDEVPGVRIAAEGYGGHFETRTDGEGYFTFRIPLSGRALPARTGWEEVTLSLPDRESDQRRVTAPVLAPGREMRLGIISDIDDTVVETGATNFLKNWRRVLLHRPADRLAVPGASKLYRMLVVDHDAPRRPVFYVSSSPWNLHGFITEFMELNDIPHGPMFLRDYGIGRDMFIAGAHDDHKLQAIERILAFYPDFRFLLIGDNGQQDVAIYAAVVRDFPRNVAGVFIRDVAGTCRTGATGDHLAGIEAAGVPVYCGAGFNDALELVDEVGFGPDQEAARAASLQSG</sequence>
<proteinExistence type="predicted"/>
<dbReference type="RefSeq" id="WP_008603728.1">
    <property type="nucleotide sequence ID" value="NZ_AMRV01000013.1"/>
</dbReference>
<dbReference type="Proteomes" id="UP000011717">
    <property type="component" value="Unassembled WGS sequence"/>
</dbReference>
<feature type="domain" description="Phosphatidate phosphatase APP1 catalytic" evidence="1">
    <location>
        <begin position="157"/>
        <end position="310"/>
    </location>
</feature>
<accession>M2U250</accession>
<dbReference type="PATRIC" id="fig|1234595.3.peg.2768"/>
<dbReference type="PANTHER" id="PTHR28208">
    <property type="entry name" value="PHOSPHATIDATE PHOSPHATASE APP1"/>
    <property type="match status" value="1"/>
</dbReference>
<gene>
    <name evidence="2" type="ORF">C725_2764</name>
</gene>
<protein>
    <recommendedName>
        <fullName evidence="1">Phosphatidate phosphatase APP1 catalytic domain-containing protein</fullName>
    </recommendedName>
</protein>
<comment type="caution">
    <text evidence="2">The sequence shown here is derived from an EMBL/GenBank/DDBJ whole genome shotgun (WGS) entry which is preliminary data.</text>
</comment>
<dbReference type="OrthoDB" id="9789875at2"/>
<reference evidence="2 3" key="1">
    <citation type="journal article" date="2013" name="Genome Announc.">
        <title>Draft Genome Sequence of Strain JLT2015T, Belonging to the Family Sphingomonadaceae of the Alphaproteobacteria.</title>
        <authorList>
            <person name="Tang K."/>
            <person name="Liu K."/>
            <person name="Li S."/>
            <person name="Jiao N."/>
        </authorList>
    </citation>
    <scope>NUCLEOTIDE SEQUENCE [LARGE SCALE GENOMIC DNA]</scope>
    <source>
        <strain evidence="2 3">JLT2015</strain>
    </source>
</reference>
<dbReference type="GO" id="GO:0008195">
    <property type="term" value="F:phosphatidate phosphatase activity"/>
    <property type="evidence" value="ECO:0007669"/>
    <property type="project" value="InterPro"/>
</dbReference>
<evidence type="ECO:0000259" key="1">
    <source>
        <dbReference type="Pfam" id="PF09949"/>
    </source>
</evidence>
<dbReference type="AlphaFoldDB" id="M2U250"/>
<dbReference type="PANTHER" id="PTHR28208:SF3">
    <property type="entry name" value="PHOSPHATIDATE PHOSPHATASE APP1"/>
    <property type="match status" value="1"/>
</dbReference>
<dbReference type="InterPro" id="IPR019236">
    <property type="entry name" value="APP1_cat"/>
</dbReference>
<dbReference type="InterPro" id="IPR052935">
    <property type="entry name" value="Mg2+_PAP"/>
</dbReference>
<keyword evidence="3" id="KW-1185">Reference proteome</keyword>
<organism evidence="2 3">
    <name type="scientific">Pacificimonas flava</name>
    <dbReference type="NCBI Taxonomy" id="1234595"/>
    <lineage>
        <taxon>Bacteria</taxon>
        <taxon>Pseudomonadati</taxon>
        <taxon>Pseudomonadota</taxon>
        <taxon>Alphaproteobacteria</taxon>
        <taxon>Sphingomonadales</taxon>
        <taxon>Sphingosinicellaceae</taxon>
        <taxon>Pacificimonas</taxon>
    </lineage>
</organism>
<evidence type="ECO:0000313" key="2">
    <source>
        <dbReference type="EMBL" id="EMD81868.1"/>
    </source>
</evidence>
<name>M2U250_9SPHN</name>
<evidence type="ECO:0000313" key="3">
    <source>
        <dbReference type="Proteomes" id="UP000011717"/>
    </source>
</evidence>
<dbReference type="Pfam" id="PF09949">
    <property type="entry name" value="APP1_cat"/>
    <property type="match status" value="1"/>
</dbReference>
<dbReference type="EMBL" id="AMRV01000013">
    <property type="protein sequence ID" value="EMD81868.1"/>
    <property type="molecule type" value="Genomic_DNA"/>
</dbReference>